<dbReference type="InterPro" id="IPR029063">
    <property type="entry name" value="SAM-dependent_MTases_sf"/>
</dbReference>
<dbReference type="InterPro" id="IPR023270">
    <property type="entry name" value="RCMT_NCL1"/>
</dbReference>
<feature type="compositionally biased region" description="Basic and acidic residues" evidence="10">
    <location>
        <begin position="766"/>
        <end position="778"/>
    </location>
</feature>
<feature type="compositionally biased region" description="Basic and acidic residues" evidence="10">
    <location>
        <begin position="723"/>
        <end position="737"/>
    </location>
</feature>
<feature type="region of interest" description="Disordered" evidence="10">
    <location>
        <begin position="458"/>
        <end position="506"/>
    </location>
</feature>
<feature type="compositionally biased region" description="Acidic residues" evidence="10">
    <location>
        <begin position="738"/>
        <end position="750"/>
    </location>
</feature>
<evidence type="ECO:0000313" key="13">
    <source>
        <dbReference type="Proteomes" id="UP001212841"/>
    </source>
</evidence>
<keyword evidence="8" id="KW-0539">Nucleus</keyword>
<feature type="region of interest" description="Disordered" evidence="10">
    <location>
        <begin position="1"/>
        <end position="45"/>
    </location>
</feature>
<dbReference type="AlphaFoldDB" id="A0AAD5S7Z9"/>
<dbReference type="Pfam" id="PF25378">
    <property type="entry name" value="PUA_NSUN2"/>
    <property type="match status" value="1"/>
</dbReference>
<evidence type="ECO:0000259" key="11">
    <source>
        <dbReference type="PROSITE" id="PS51686"/>
    </source>
</evidence>
<feature type="region of interest" description="Disordered" evidence="10">
    <location>
        <begin position="723"/>
        <end position="778"/>
    </location>
</feature>
<dbReference type="GO" id="GO:0016428">
    <property type="term" value="F:tRNA (cytidine-5-)-methyltransferase activity"/>
    <property type="evidence" value="ECO:0007669"/>
    <property type="project" value="InterPro"/>
</dbReference>
<keyword evidence="13" id="KW-1185">Reference proteome</keyword>
<dbReference type="GO" id="GO:0000049">
    <property type="term" value="F:tRNA binding"/>
    <property type="evidence" value="ECO:0007669"/>
    <property type="project" value="UniProtKB-KW"/>
</dbReference>
<keyword evidence="6" id="KW-0819">tRNA processing</keyword>
<keyword evidence="4 9" id="KW-0808">Transferase</keyword>
<comment type="subcellular location">
    <subcellularLocation>
        <location evidence="1">Nucleus</location>
    </subcellularLocation>
</comment>
<reference evidence="12" key="1">
    <citation type="submission" date="2020-05" db="EMBL/GenBank/DDBJ databases">
        <title>Phylogenomic resolution of chytrid fungi.</title>
        <authorList>
            <person name="Stajich J.E."/>
            <person name="Amses K."/>
            <person name="Simmons R."/>
            <person name="Seto K."/>
            <person name="Myers J."/>
            <person name="Bonds A."/>
            <person name="Quandt C.A."/>
            <person name="Barry K."/>
            <person name="Liu P."/>
            <person name="Grigoriev I."/>
            <person name="Longcore J.E."/>
            <person name="James T.Y."/>
        </authorList>
    </citation>
    <scope>NUCLEOTIDE SEQUENCE</scope>
    <source>
        <strain evidence="12">JEL0318</strain>
    </source>
</reference>
<dbReference type="PANTHER" id="PTHR22808">
    <property type="entry name" value="NCL1 YEAST -RELATED NOL1/NOP2/FMU SUN DOMAIN-CONTAINING"/>
    <property type="match status" value="1"/>
</dbReference>
<comment type="caution">
    <text evidence="12">The sequence shown here is derived from an EMBL/GenBank/DDBJ whole genome shotgun (WGS) entry which is preliminary data.</text>
</comment>
<dbReference type="InterPro" id="IPR023267">
    <property type="entry name" value="RCMT"/>
</dbReference>
<dbReference type="PRINTS" id="PR02011">
    <property type="entry name" value="RCMTNCL1"/>
</dbReference>
<accession>A0AAD5S7Z9</accession>
<dbReference type="GO" id="GO:0005634">
    <property type="term" value="C:nucleus"/>
    <property type="evidence" value="ECO:0007669"/>
    <property type="project" value="UniProtKB-SubCell"/>
</dbReference>
<evidence type="ECO:0000256" key="1">
    <source>
        <dbReference type="ARBA" id="ARBA00004123"/>
    </source>
</evidence>
<keyword evidence="5 9" id="KW-0949">S-adenosyl-L-methionine</keyword>
<keyword evidence="2" id="KW-0820">tRNA-binding</keyword>
<keyword evidence="7 9" id="KW-0694">RNA-binding</keyword>
<evidence type="ECO:0000256" key="10">
    <source>
        <dbReference type="SAM" id="MobiDB-lite"/>
    </source>
</evidence>
<dbReference type="InterPro" id="IPR049560">
    <property type="entry name" value="MeTrfase_RsmB-F_NOP2_cat"/>
</dbReference>
<dbReference type="EMBL" id="JADGJD010000914">
    <property type="protein sequence ID" value="KAJ3047695.1"/>
    <property type="molecule type" value="Genomic_DNA"/>
</dbReference>
<evidence type="ECO:0000256" key="5">
    <source>
        <dbReference type="ARBA" id="ARBA00022691"/>
    </source>
</evidence>
<dbReference type="Proteomes" id="UP001212841">
    <property type="component" value="Unassembled WGS sequence"/>
</dbReference>
<sequence>MTFRGRGKGKKRGGGGPQSGGRDWRDKPKKGEKGERTETRGYADQPLENEGFEKYYKAQGLFSEDEYKQWVDSLRTPLPSCFRITGSRSHAQELKDLMIEKYFKPLKSERESGQEVEIPTAIPWYPDELAWTAASRTALRKTPVWEKFHKFLVAETEVGNVSRQEAVSMIPVLLLDVKPEHFVIDMCAAPGSKAAQIIEAVHANDVAVPSGLVIANDADQKRAHMLVRQTGRLNSPALIVTNHEAQLFPAVYFREDRPEGGNTLQFDRILCDVPCAGDGTLRKNKPIWKTWNQNNGNALHGVQFNILRRACELLKVGGRVVYSTCSFNPVENEAVVAELLRRSEGAMELVDVSAELPSLIRKPGLTKWVVVAKDGKVFEKFEDVPKEKTYSKVFESFFPPGNASELGLEKCLRIYPHLQNTGGFFVAVLEKRRPYGRLDFGGGRGKSGAGIVDAGLEEEKEDEAGAPEGAPAIVPEPAKEAEPAPETPEPPKDTSTEKPATGAVDPKLQKVWSGAGENPFLFLSKDSPAVLDFEKHYGLKESFPRDQFVVRTEGDQHKIIYFVGRSVKDVLSAKNSQRLKIVNTGIRMFTRYAKSNPELLASVPCPYRINHDGLPILAPHLGENLRINVGLEDIKMLIKWEYPKFERLSEGVRRLVEALAQGSCLFEFDPSRETGDLGGTIHTKFDLPVWRGAASVSLLLNKQERKSLLHRLTGEELVGFEGGLEKDKDKKEAKKAEEDVEMGEDADDEETGKRKREVEEVEEEAEGKKVKVDEQAAE</sequence>
<feature type="compositionally biased region" description="Basic residues" evidence="10">
    <location>
        <begin position="1"/>
        <end position="13"/>
    </location>
</feature>
<proteinExistence type="inferred from homology"/>
<keyword evidence="3 9" id="KW-0489">Methyltransferase</keyword>
<evidence type="ECO:0000256" key="4">
    <source>
        <dbReference type="ARBA" id="ARBA00022679"/>
    </source>
</evidence>
<dbReference type="Pfam" id="PF01189">
    <property type="entry name" value="Methyltr_RsmB-F"/>
    <property type="match status" value="1"/>
</dbReference>
<feature type="compositionally biased region" description="Basic and acidic residues" evidence="10">
    <location>
        <begin position="22"/>
        <end position="41"/>
    </location>
</feature>
<feature type="binding site" evidence="9">
    <location>
        <position position="217"/>
    </location>
    <ligand>
        <name>S-adenosyl-L-methionine</name>
        <dbReference type="ChEBI" id="CHEBI:59789"/>
    </ligand>
</feature>
<evidence type="ECO:0000256" key="6">
    <source>
        <dbReference type="ARBA" id="ARBA00022694"/>
    </source>
</evidence>
<feature type="binding site" evidence="9">
    <location>
        <begin position="187"/>
        <end position="193"/>
    </location>
    <ligand>
        <name>S-adenosyl-L-methionine</name>
        <dbReference type="ChEBI" id="CHEBI:59789"/>
    </ligand>
</feature>
<dbReference type="PRINTS" id="PR02008">
    <property type="entry name" value="RCMTFAMILY"/>
</dbReference>
<dbReference type="Pfam" id="PF25376">
    <property type="entry name" value="Pre-PUA_NSUN2"/>
    <property type="match status" value="1"/>
</dbReference>
<evidence type="ECO:0000256" key="9">
    <source>
        <dbReference type="PROSITE-ProRule" id="PRU01023"/>
    </source>
</evidence>
<dbReference type="GO" id="GO:0030488">
    <property type="term" value="P:tRNA methylation"/>
    <property type="evidence" value="ECO:0007669"/>
    <property type="project" value="TreeGrafter"/>
</dbReference>
<protein>
    <submittedName>
        <fullName evidence="12">tRNA (Cytosine(34)-C(5))-methyltransferase</fullName>
    </submittedName>
</protein>
<feature type="compositionally biased region" description="Low complexity" evidence="10">
    <location>
        <begin position="466"/>
        <end position="476"/>
    </location>
</feature>
<organism evidence="12 13">
    <name type="scientific">Rhizophlyctis rosea</name>
    <dbReference type="NCBI Taxonomy" id="64517"/>
    <lineage>
        <taxon>Eukaryota</taxon>
        <taxon>Fungi</taxon>
        <taxon>Fungi incertae sedis</taxon>
        <taxon>Chytridiomycota</taxon>
        <taxon>Chytridiomycota incertae sedis</taxon>
        <taxon>Chytridiomycetes</taxon>
        <taxon>Rhizophlyctidales</taxon>
        <taxon>Rhizophlyctidaceae</taxon>
        <taxon>Rhizophlyctis</taxon>
    </lineage>
</organism>
<evidence type="ECO:0000313" key="12">
    <source>
        <dbReference type="EMBL" id="KAJ3047695.1"/>
    </source>
</evidence>
<comment type="caution">
    <text evidence="9">Lacks conserved residue(s) required for the propagation of feature annotation.</text>
</comment>
<evidence type="ECO:0000256" key="2">
    <source>
        <dbReference type="ARBA" id="ARBA00022555"/>
    </source>
</evidence>
<dbReference type="InterPro" id="IPR057285">
    <property type="entry name" value="Pre-PUA_NSUN2"/>
</dbReference>
<evidence type="ECO:0000256" key="8">
    <source>
        <dbReference type="ARBA" id="ARBA00023242"/>
    </source>
</evidence>
<feature type="domain" description="SAM-dependent MTase RsmB/NOP-type" evidence="11">
    <location>
        <begin position="70"/>
        <end position="432"/>
    </location>
</feature>
<dbReference type="InterPro" id="IPR057286">
    <property type="entry name" value="PUA_NSUN2"/>
</dbReference>
<dbReference type="PANTHER" id="PTHR22808:SF1">
    <property type="entry name" value="RNA CYTOSINE-C(5)-METHYLTRANSFERASE NSUN2-RELATED"/>
    <property type="match status" value="1"/>
</dbReference>
<dbReference type="InterPro" id="IPR001678">
    <property type="entry name" value="MeTrfase_RsmB-F_NOP2_dom"/>
</dbReference>
<name>A0AAD5S7Z9_9FUNG</name>
<comment type="similarity">
    <text evidence="9">Belongs to the class I-like SAM-binding methyltransferase superfamily. RsmB/NOP family.</text>
</comment>
<dbReference type="Gene3D" id="3.40.50.150">
    <property type="entry name" value="Vaccinia Virus protein VP39"/>
    <property type="match status" value="1"/>
</dbReference>
<feature type="active site" description="Nucleophile" evidence="9">
    <location>
        <position position="325"/>
    </location>
</feature>
<gene>
    <name evidence="12" type="primary">NSUN2</name>
    <name evidence="12" type="ORF">HK097_011291</name>
</gene>
<dbReference type="GO" id="GO:0005737">
    <property type="term" value="C:cytoplasm"/>
    <property type="evidence" value="ECO:0007669"/>
    <property type="project" value="TreeGrafter"/>
</dbReference>
<feature type="binding site" evidence="9">
    <location>
        <position position="272"/>
    </location>
    <ligand>
        <name>S-adenosyl-L-methionine</name>
        <dbReference type="ChEBI" id="CHEBI:59789"/>
    </ligand>
</feature>
<dbReference type="PROSITE" id="PS51686">
    <property type="entry name" value="SAM_MT_RSMB_NOP"/>
    <property type="match status" value="1"/>
</dbReference>
<evidence type="ECO:0000256" key="3">
    <source>
        <dbReference type="ARBA" id="ARBA00022603"/>
    </source>
</evidence>
<dbReference type="SUPFAM" id="SSF53335">
    <property type="entry name" value="S-adenosyl-L-methionine-dependent methyltransferases"/>
    <property type="match status" value="1"/>
</dbReference>
<evidence type="ECO:0000256" key="7">
    <source>
        <dbReference type="ARBA" id="ARBA00022884"/>
    </source>
</evidence>